<accession>A0A4Y2I2C1</accession>
<name>A0A4Y2I2C1_ARAVE</name>
<sequence length="92" mass="10798">MHKVQEQSWREEKSRRYEAFSETFIALRKLAAVVVCREKRKGKVSNAYRLSFVARENWVERRTKIALALFSPLSSETWLTRFLSPSDNAFGT</sequence>
<dbReference type="EMBL" id="BGPR01002323">
    <property type="protein sequence ID" value="GBM71612.1"/>
    <property type="molecule type" value="Genomic_DNA"/>
</dbReference>
<organism evidence="1 2">
    <name type="scientific">Araneus ventricosus</name>
    <name type="common">Orbweaver spider</name>
    <name type="synonym">Epeira ventricosa</name>
    <dbReference type="NCBI Taxonomy" id="182803"/>
    <lineage>
        <taxon>Eukaryota</taxon>
        <taxon>Metazoa</taxon>
        <taxon>Ecdysozoa</taxon>
        <taxon>Arthropoda</taxon>
        <taxon>Chelicerata</taxon>
        <taxon>Arachnida</taxon>
        <taxon>Araneae</taxon>
        <taxon>Araneomorphae</taxon>
        <taxon>Entelegynae</taxon>
        <taxon>Araneoidea</taxon>
        <taxon>Araneidae</taxon>
        <taxon>Araneus</taxon>
    </lineage>
</organism>
<proteinExistence type="predicted"/>
<protein>
    <submittedName>
        <fullName evidence="1">Uncharacterized protein</fullName>
    </submittedName>
</protein>
<comment type="caution">
    <text evidence="1">The sequence shown here is derived from an EMBL/GenBank/DDBJ whole genome shotgun (WGS) entry which is preliminary data.</text>
</comment>
<reference evidence="1 2" key="1">
    <citation type="journal article" date="2019" name="Sci. Rep.">
        <title>Orb-weaving spider Araneus ventricosus genome elucidates the spidroin gene catalogue.</title>
        <authorList>
            <person name="Kono N."/>
            <person name="Nakamura H."/>
            <person name="Ohtoshi R."/>
            <person name="Moran D.A.P."/>
            <person name="Shinohara A."/>
            <person name="Yoshida Y."/>
            <person name="Fujiwara M."/>
            <person name="Mori M."/>
            <person name="Tomita M."/>
            <person name="Arakawa K."/>
        </authorList>
    </citation>
    <scope>NUCLEOTIDE SEQUENCE [LARGE SCALE GENOMIC DNA]</scope>
</reference>
<dbReference type="AlphaFoldDB" id="A0A4Y2I2C1"/>
<dbReference type="Proteomes" id="UP000499080">
    <property type="component" value="Unassembled WGS sequence"/>
</dbReference>
<keyword evidence="2" id="KW-1185">Reference proteome</keyword>
<gene>
    <name evidence="1" type="ORF">AVEN_259471_1</name>
</gene>
<evidence type="ECO:0000313" key="1">
    <source>
        <dbReference type="EMBL" id="GBM71612.1"/>
    </source>
</evidence>
<evidence type="ECO:0000313" key="2">
    <source>
        <dbReference type="Proteomes" id="UP000499080"/>
    </source>
</evidence>